<dbReference type="Gene3D" id="3.40.50.150">
    <property type="entry name" value="Vaccinia Virus protein VP39"/>
    <property type="match status" value="1"/>
</dbReference>
<dbReference type="Pfam" id="PF08241">
    <property type="entry name" value="Methyltransf_11"/>
    <property type="match status" value="1"/>
</dbReference>
<dbReference type="GO" id="GO:0032259">
    <property type="term" value="P:methylation"/>
    <property type="evidence" value="ECO:0007669"/>
    <property type="project" value="UniProtKB-KW"/>
</dbReference>
<dbReference type="GO" id="GO:0008168">
    <property type="term" value="F:methyltransferase activity"/>
    <property type="evidence" value="ECO:0007669"/>
    <property type="project" value="UniProtKB-KW"/>
</dbReference>
<dbReference type="EMBL" id="JBHTCF010000018">
    <property type="protein sequence ID" value="MFC7308871.1"/>
    <property type="molecule type" value="Genomic_DNA"/>
</dbReference>
<dbReference type="InterPro" id="IPR013216">
    <property type="entry name" value="Methyltransf_11"/>
</dbReference>
<keyword evidence="2" id="KW-0808">Transferase</keyword>
<dbReference type="PANTHER" id="PTHR43591">
    <property type="entry name" value="METHYLTRANSFERASE"/>
    <property type="match status" value="1"/>
</dbReference>
<organism evidence="2 3">
    <name type="scientific">Streptomyces monticola</name>
    <dbReference type="NCBI Taxonomy" id="2666263"/>
    <lineage>
        <taxon>Bacteria</taxon>
        <taxon>Bacillati</taxon>
        <taxon>Actinomycetota</taxon>
        <taxon>Actinomycetes</taxon>
        <taxon>Kitasatosporales</taxon>
        <taxon>Streptomycetaceae</taxon>
        <taxon>Streptomyces</taxon>
    </lineage>
</organism>
<dbReference type="InterPro" id="IPR029063">
    <property type="entry name" value="SAM-dependent_MTases_sf"/>
</dbReference>
<dbReference type="CDD" id="cd02440">
    <property type="entry name" value="AdoMet_MTases"/>
    <property type="match status" value="1"/>
</dbReference>
<keyword evidence="2" id="KW-0489">Methyltransferase</keyword>
<name>A0ABW2JTA2_9ACTN</name>
<evidence type="ECO:0000313" key="2">
    <source>
        <dbReference type="EMBL" id="MFC7308871.1"/>
    </source>
</evidence>
<protein>
    <submittedName>
        <fullName evidence="2">Class I SAM-dependent methyltransferase</fullName>
        <ecNumber evidence="2">2.1.1.-</ecNumber>
    </submittedName>
</protein>
<gene>
    <name evidence="2" type="ORF">ACFQVC_32235</name>
</gene>
<dbReference type="SUPFAM" id="SSF53335">
    <property type="entry name" value="S-adenosyl-L-methionine-dependent methyltransferases"/>
    <property type="match status" value="1"/>
</dbReference>
<proteinExistence type="predicted"/>
<evidence type="ECO:0000313" key="3">
    <source>
        <dbReference type="Proteomes" id="UP001596523"/>
    </source>
</evidence>
<sequence>MQEQTAWGRRLASATTEQAVVYRDVLVPAVFGPCATQLVSTAVQGDELRVLDAGSGTGAVARAAAMRLRPGAHVTAVDLNGAFLGAARGLQARAGASNAEVTYQQGDVLELPFADGTFDLLLTQHVLQYLPELPRAVEELARVTNADGRLWAVVWQGLAANPMFRALTELVRRQWNEELAERFSAPWSLAPERLRQVMEGAGLVDVESVGLDVMAHFRSVEEVLWVVAFSPVGAALRQLEPSEAAAFTARMRQAVTPWHEGTGVRAPMAAGCVGGRRAPAL</sequence>
<keyword evidence="3" id="KW-1185">Reference proteome</keyword>
<evidence type="ECO:0000259" key="1">
    <source>
        <dbReference type="Pfam" id="PF08241"/>
    </source>
</evidence>
<dbReference type="RefSeq" id="WP_381837274.1">
    <property type="nucleotide sequence ID" value="NZ_JBHTCF010000018.1"/>
</dbReference>
<dbReference type="EC" id="2.1.1.-" evidence="2"/>
<comment type="caution">
    <text evidence="2">The sequence shown here is derived from an EMBL/GenBank/DDBJ whole genome shotgun (WGS) entry which is preliminary data.</text>
</comment>
<accession>A0ABW2JTA2</accession>
<dbReference type="Proteomes" id="UP001596523">
    <property type="component" value="Unassembled WGS sequence"/>
</dbReference>
<reference evidence="3" key="1">
    <citation type="journal article" date="2019" name="Int. J. Syst. Evol. Microbiol.">
        <title>The Global Catalogue of Microorganisms (GCM) 10K type strain sequencing project: providing services to taxonomists for standard genome sequencing and annotation.</title>
        <authorList>
            <consortium name="The Broad Institute Genomics Platform"/>
            <consortium name="The Broad Institute Genome Sequencing Center for Infectious Disease"/>
            <person name="Wu L."/>
            <person name="Ma J."/>
        </authorList>
    </citation>
    <scope>NUCLEOTIDE SEQUENCE [LARGE SCALE GENOMIC DNA]</scope>
    <source>
        <strain evidence="3">SYNS20</strain>
    </source>
</reference>
<feature type="domain" description="Methyltransferase type 11" evidence="1">
    <location>
        <begin position="51"/>
        <end position="151"/>
    </location>
</feature>
<dbReference type="PANTHER" id="PTHR43591:SF109">
    <property type="entry name" value="METHYLTRANSFERASE TYPE 11 DOMAIN-CONTAINING PROTEIN"/>
    <property type="match status" value="1"/>
</dbReference>